<dbReference type="Gene3D" id="3.40.50.1820">
    <property type="entry name" value="alpha/beta hydrolase"/>
    <property type="match status" value="1"/>
</dbReference>
<dbReference type="InterPro" id="IPR029058">
    <property type="entry name" value="AB_hydrolase_fold"/>
</dbReference>
<dbReference type="PANTHER" id="PTHR10794">
    <property type="entry name" value="ABHYDROLASE DOMAIN-CONTAINING PROTEIN"/>
    <property type="match status" value="1"/>
</dbReference>
<dbReference type="InterPro" id="IPR000073">
    <property type="entry name" value="AB_hydrolase_1"/>
</dbReference>
<dbReference type="GO" id="GO:0051792">
    <property type="term" value="P:medium-chain fatty acid biosynthetic process"/>
    <property type="evidence" value="ECO:0007669"/>
    <property type="project" value="TreeGrafter"/>
</dbReference>
<dbReference type="SUPFAM" id="SSF53474">
    <property type="entry name" value="alpha/beta-Hydrolases"/>
    <property type="match status" value="1"/>
</dbReference>
<evidence type="ECO:0000313" key="4">
    <source>
        <dbReference type="EMBL" id="KAK6618069.1"/>
    </source>
</evidence>
<dbReference type="PIRSF" id="PIRSF005211">
    <property type="entry name" value="Ab_hydro_YheT"/>
    <property type="match status" value="1"/>
</dbReference>
<dbReference type="InterPro" id="IPR050960">
    <property type="entry name" value="AB_hydrolase_4_sf"/>
</dbReference>
<accession>A0AAN8PTR2</accession>
<keyword evidence="6" id="KW-1185">Reference proteome</keyword>
<evidence type="ECO:0000313" key="6">
    <source>
        <dbReference type="Proteomes" id="UP001359485"/>
    </source>
</evidence>
<gene>
    <name evidence="5" type="ORF">RUM43_012430</name>
    <name evidence="4" type="ORF">RUM44_002511</name>
</gene>
<evidence type="ECO:0000259" key="3">
    <source>
        <dbReference type="Pfam" id="PF00561"/>
    </source>
</evidence>
<feature type="domain" description="AB hydrolase-1" evidence="3">
    <location>
        <begin position="120"/>
        <end position="363"/>
    </location>
</feature>
<dbReference type="GO" id="GO:0051793">
    <property type="term" value="P:medium-chain fatty acid catabolic process"/>
    <property type="evidence" value="ECO:0007669"/>
    <property type="project" value="TreeGrafter"/>
</dbReference>
<comment type="caution">
    <text evidence="5">The sequence shown here is derived from an EMBL/GenBank/DDBJ whole genome shotgun (WGS) entry which is preliminary data.</text>
</comment>
<evidence type="ECO:0000256" key="2">
    <source>
        <dbReference type="PIRSR" id="PIRSR005211-1"/>
    </source>
</evidence>
<dbReference type="GO" id="GO:0047372">
    <property type="term" value="F:monoacylglycerol lipase activity"/>
    <property type="evidence" value="ECO:0007669"/>
    <property type="project" value="TreeGrafter"/>
</dbReference>
<dbReference type="Proteomes" id="UP001359485">
    <property type="component" value="Unassembled WGS sequence"/>
</dbReference>
<feature type="active site" description="Charge relay system" evidence="2">
    <location>
        <position position="328"/>
    </location>
</feature>
<protein>
    <recommendedName>
        <fullName evidence="3">AB hydrolase-1 domain-containing protein</fullName>
    </recommendedName>
</protein>
<sequence>MLNFGVFNYGLMEYTSGWYLAGLVITGYISYYLCEVVKQPQLVCSPCKFKEFLESNLPILHEKYWPTLWCCESRAQTVMASIVRRTLLPHIHYRREILTLKDGGEVALDWKEDNTTTSSPIVLLLPGLTGSSQTEYAKALALSASKAGIRFVVFNNRGLGGMQLKTARLYCASNVEDVSEVISHVKKLHPTVPLGVLGVSLGGMIVGNYLSRMTEESQKMVAAAMLISVPWNVFVGTKSLERPIINYLINRHLAFCLVKTVQDRRHILGSTTDLDRVLKSRTVREFDESFTAKQFGYQDVIDYYNEASLHTKIHLMKVPTLCLSAADDPMQPLEGIPVEAAKKSEYVAIVIPSRGGHIGFMEGFLPIACDQYMVRCFTQYFTAMFENDNYKQFIKNVVCSSND</sequence>
<dbReference type="InterPro" id="IPR012020">
    <property type="entry name" value="ABHD4"/>
</dbReference>
<dbReference type="PANTHER" id="PTHR10794:SF63">
    <property type="entry name" value="ALPHA_BETA HYDROLASE 1, ISOFORM A"/>
    <property type="match status" value="1"/>
</dbReference>
<organism evidence="5 7">
    <name type="scientific">Polyplax serrata</name>
    <name type="common">Common mouse louse</name>
    <dbReference type="NCBI Taxonomy" id="468196"/>
    <lineage>
        <taxon>Eukaryota</taxon>
        <taxon>Metazoa</taxon>
        <taxon>Ecdysozoa</taxon>
        <taxon>Arthropoda</taxon>
        <taxon>Hexapoda</taxon>
        <taxon>Insecta</taxon>
        <taxon>Pterygota</taxon>
        <taxon>Neoptera</taxon>
        <taxon>Paraneoptera</taxon>
        <taxon>Psocodea</taxon>
        <taxon>Troctomorpha</taxon>
        <taxon>Phthiraptera</taxon>
        <taxon>Anoplura</taxon>
        <taxon>Polyplacidae</taxon>
        <taxon>Polyplax</taxon>
    </lineage>
</organism>
<dbReference type="Proteomes" id="UP001372834">
    <property type="component" value="Unassembled WGS sequence"/>
</dbReference>
<evidence type="ECO:0000313" key="7">
    <source>
        <dbReference type="Proteomes" id="UP001372834"/>
    </source>
</evidence>
<dbReference type="Pfam" id="PF00561">
    <property type="entry name" value="Abhydrolase_1"/>
    <property type="match status" value="1"/>
</dbReference>
<proteinExistence type="inferred from homology"/>
<dbReference type="AlphaFoldDB" id="A0AAN8PTR2"/>
<dbReference type="GO" id="GO:0008126">
    <property type="term" value="F:acetylesterase activity"/>
    <property type="evidence" value="ECO:0007669"/>
    <property type="project" value="TreeGrafter"/>
</dbReference>
<reference evidence="5 7" key="1">
    <citation type="submission" date="2023-10" db="EMBL/GenBank/DDBJ databases">
        <title>Genomes of two closely related lineages of the louse Polyplax serrata with different host specificities.</title>
        <authorList>
            <person name="Martinu J."/>
            <person name="Tarabai H."/>
            <person name="Stefka J."/>
            <person name="Hypsa V."/>
        </authorList>
    </citation>
    <scope>NUCLEOTIDE SEQUENCE [LARGE SCALE GENOMIC DNA]</scope>
    <source>
        <strain evidence="4">98ZLc_SE</strain>
        <strain evidence="5">HR10_N</strain>
    </source>
</reference>
<dbReference type="EMBL" id="JAWJWE010000040">
    <property type="protein sequence ID" value="KAK6619673.1"/>
    <property type="molecule type" value="Genomic_DNA"/>
</dbReference>
<comment type="similarity">
    <text evidence="1">Belongs to the AB hydrolase superfamily. AB hydrolase 4 family.</text>
</comment>
<evidence type="ECO:0000313" key="5">
    <source>
        <dbReference type="EMBL" id="KAK6619673.1"/>
    </source>
</evidence>
<dbReference type="EMBL" id="JAWJWF010000050">
    <property type="protein sequence ID" value="KAK6618069.1"/>
    <property type="molecule type" value="Genomic_DNA"/>
</dbReference>
<feature type="active site" description="Charge relay system" evidence="2">
    <location>
        <position position="357"/>
    </location>
</feature>
<feature type="active site" description="Charge relay system" evidence="2">
    <location>
        <position position="200"/>
    </location>
</feature>
<name>A0AAN8PTR2_POLSC</name>
<evidence type="ECO:0000256" key="1">
    <source>
        <dbReference type="ARBA" id="ARBA00010884"/>
    </source>
</evidence>